<dbReference type="InterPro" id="IPR004864">
    <property type="entry name" value="LEA_2"/>
</dbReference>
<dbReference type="SUPFAM" id="SSF117070">
    <property type="entry name" value="LEA14-like"/>
    <property type="match status" value="1"/>
</dbReference>
<feature type="domain" description="Late embryogenesis abundant protein LEA-2 subgroup" evidence="1">
    <location>
        <begin position="33"/>
        <end position="118"/>
    </location>
</feature>
<proteinExistence type="predicted"/>
<organism evidence="2 3">
    <name type="scientific">Veronia nyctiphanis</name>
    <dbReference type="NCBI Taxonomy" id="1278244"/>
    <lineage>
        <taxon>Bacteria</taxon>
        <taxon>Pseudomonadati</taxon>
        <taxon>Pseudomonadota</taxon>
        <taxon>Gammaproteobacteria</taxon>
        <taxon>Vibrionales</taxon>
        <taxon>Vibrionaceae</taxon>
        <taxon>Veronia</taxon>
    </lineage>
</organism>
<dbReference type="OrthoDB" id="5499716at2"/>
<dbReference type="EMBL" id="PEIB01000001">
    <property type="protein sequence ID" value="RXJ74912.1"/>
    <property type="molecule type" value="Genomic_DNA"/>
</dbReference>
<evidence type="ECO:0000313" key="2">
    <source>
        <dbReference type="EMBL" id="RXJ74912.1"/>
    </source>
</evidence>
<dbReference type="Pfam" id="PF03168">
    <property type="entry name" value="LEA_2"/>
    <property type="match status" value="1"/>
</dbReference>
<dbReference type="Proteomes" id="UP000290287">
    <property type="component" value="Unassembled WGS sequence"/>
</dbReference>
<dbReference type="RefSeq" id="WP_129120801.1">
    <property type="nucleotide sequence ID" value="NZ_PEIB01000001.1"/>
</dbReference>
<evidence type="ECO:0000313" key="3">
    <source>
        <dbReference type="Proteomes" id="UP000290287"/>
    </source>
</evidence>
<protein>
    <recommendedName>
        <fullName evidence="1">Late embryogenesis abundant protein LEA-2 subgroup domain-containing protein</fullName>
    </recommendedName>
</protein>
<comment type="caution">
    <text evidence="2">The sequence shown here is derived from an EMBL/GenBank/DDBJ whole genome shotgun (WGS) entry which is preliminary data.</text>
</comment>
<dbReference type="Gene3D" id="2.60.40.1820">
    <property type="match status" value="1"/>
</dbReference>
<reference evidence="2 3" key="1">
    <citation type="submission" date="2017-10" db="EMBL/GenBank/DDBJ databases">
        <title>Nyctiphanis sp. nov., isolated from the stomach of the euphausiid Nyctiphanes simplex (Hansen, 1911) in the Gulf of California.</title>
        <authorList>
            <person name="Gomez-Gil B."/>
            <person name="Aguilar-Mendez M."/>
            <person name="Lopez-Cortes A."/>
            <person name="Gomez-Gutierrez J."/>
            <person name="Roque A."/>
            <person name="Lang E."/>
            <person name="Gonzalez-Castillo A."/>
        </authorList>
    </citation>
    <scope>NUCLEOTIDE SEQUENCE [LARGE SCALE GENOMIC DNA]</scope>
    <source>
        <strain evidence="2 3">CAIM 600</strain>
    </source>
</reference>
<gene>
    <name evidence="2" type="ORF">CS022_01600</name>
</gene>
<keyword evidence="3" id="KW-1185">Reference proteome</keyword>
<name>A0A4Q0YUD1_9GAMM</name>
<accession>A0A4Q0YUD1</accession>
<evidence type="ECO:0000259" key="1">
    <source>
        <dbReference type="Pfam" id="PF03168"/>
    </source>
</evidence>
<sequence>MAKKMEFEEPTFTYKDYDISNVTPQEVTAVFNVEAANPNAYGVNEIFADYELFVEGNRLVQGSKLDINLNANQTSDIQIPATIRYDELLKPLGAVTRQVLLGKASIPVDVELKIYGQPSLSSGFLDISPFPINRTIKKTIDIPIPKDKSSLLKALF</sequence>
<dbReference type="AlphaFoldDB" id="A0A4Q0YUD1"/>